<dbReference type="InterPro" id="IPR006311">
    <property type="entry name" value="TAT_signal"/>
</dbReference>
<evidence type="ECO:0000256" key="1">
    <source>
        <dbReference type="ARBA" id="ARBA00004370"/>
    </source>
</evidence>
<dbReference type="OrthoDB" id="11836at2157"/>
<dbReference type="SUPFAM" id="SSF49503">
    <property type="entry name" value="Cupredoxins"/>
    <property type="match status" value="1"/>
</dbReference>
<dbReference type="Pfam" id="PF00127">
    <property type="entry name" value="Copper-bind"/>
    <property type="match status" value="1"/>
</dbReference>
<comment type="cofactor">
    <cofactor evidence="7">
        <name>Cu(2+)</name>
        <dbReference type="ChEBI" id="CHEBI:29036"/>
    </cofactor>
    <text evidence="7">The crystal structure with reduced Cu(1+) has also been determined.</text>
</comment>
<comment type="caution">
    <text evidence="9">The sequence shown here is derived from an EMBL/GenBank/DDBJ whole genome shotgun (WGS) entry which is preliminary data.</text>
</comment>
<dbReference type="EMBL" id="JNFH02000098">
    <property type="protein sequence ID" value="KKF39164.1"/>
    <property type="molecule type" value="Genomic_DNA"/>
</dbReference>
<keyword evidence="6" id="KW-0472">Membrane</keyword>
<protein>
    <submittedName>
        <fullName evidence="9">Halocyanin domain protein</fullName>
    </submittedName>
</protein>
<dbReference type="CDD" id="cd04220">
    <property type="entry name" value="Halocyanin"/>
    <property type="match status" value="1"/>
</dbReference>
<gene>
    <name evidence="9" type="ORF">FK85_30765</name>
</gene>
<dbReference type="PROSITE" id="PS51257">
    <property type="entry name" value="PROKAR_LIPOPROTEIN"/>
    <property type="match status" value="1"/>
</dbReference>
<dbReference type="GO" id="GO:0009055">
    <property type="term" value="F:electron transfer activity"/>
    <property type="evidence" value="ECO:0007669"/>
    <property type="project" value="InterPro"/>
</dbReference>
<name>A0A0F8D4H5_9EURY</name>
<dbReference type="PANTHER" id="PTHR34192:SF10">
    <property type="entry name" value="PLASTOCYANIN MAJOR ISOFORM, CHLOROPLASTIC-RELATED"/>
    <property type="match status" value="1"/>
</dbReference>
<feature type="binding site" evidence="7">
    <location>
        <position position="84"/>
    </location>
    <ligand>
        <name>Cu cation</name>
        <dbReference type="ChEBI" id="CHEBI:23378"/>
    </ligand>
</feature>
<dbReference type="GO" id="GO:0005507">
    <property type="term" value="F:copper ion binding"/>
    <property type="evidence" value="ECO:0007669"/>
    <property type="project" value="InterPro"/>
</dbReference>
<dbReference type="NCBIfam" id="TIGR03102">
    <property type="entry name" value="halo_cynanin"/>
    <property type="match status" value="1"/>
</dbReference>
<reference evidence="9 10" key="1">
    <citation type="journal article" date="2015" name="Genome Announc.">
        <title>Draft genome sequence of a Halorubrum H3 strain isolated from the burlinskoye salt lake (Altai Krai, Russia).</title>
        <authorList>
            <person name="Rozanov A.S."/>
            <person name="Bryanskaya A.V."/>
            <person name="Malup T.K."/>
            <person name="Kotenko A.V."/>
            <person name="Peltek S.E."/>
        </authorList>
    </citation>
    <scope>NUCLEOTIDE SEQUENCE [LARGE SCALE GENOMIC DNA]</scope>
    <source>
        <strain evidence="9 10">H3</strain>
    </source>
</reference>
<evidence type="ECO:0000256" key="6">
    <source>
        <dbReference type="ARBA" id="ARBA00023136"/>
    </source>
</evidence>
<dbReference type="Gene3D" id="2.60.40.420">
    <property type="entry name" value="Cupredoxins - blue copper proteins"/>
    <property type="match status" value="1"/>
</dbReference>
<evidence type="ECO:0000313" key="10">
    <source>
        <dbReference type="Proteomes" id="UP000053331"/>
    </source>
</evidence>
<keyword evidence="2" id="KW-0813">Transport</keyword>
<evidence type="ECO:0000256" key="3">
    <source>
        <dbReference type="ARBA" id="ARBA00022723"/>
    </source>
</evidence>
<dbReference type="AlphaFoldDB" id="A0A0F8D4H5"/>
<dbReference type="InterPro" id="IPR017533">
    <property type="entry name" value="Halocyanin"/>
</dbReference>
<evidence type="ECO:0000313" key="9">
    <source>
        <dbReference type="EMBL" id="KKF39164.1"/>
    </source>
</evidence>
<dbReference type="RefSeq" id="WP_050026734.1">
    <property type="nucleotide sequence ID" value="NZ_JNFH02000098.1"/>
</dbReference>
<evidence type="ECO:0000256" key="5">
    <source>
        <dbReference type="ARBA" id="ARBA00023008"/>
    </source>
</evidence>
<dbReference type="GO" id="GO:0016020">
    <property type="term" value="C:membrane"/>
    <property type="evidence" value="ECO:0007669"/>
    <property type="project" value="UniProtKB-SubCell"/>
</dbReference>
<comment type="subcellular location">
    <subcellularLocation>
        <location evidence="1">Membrane</location>
    </subcellularLocation>
</comment>
<feature type="binding site" evidence="7">
    <location>
        <position position="119"/>
    </location>
    <ligand>
        <name>Cu cation</name>
        <dbReference type="ChEBI" id="CHEBI:23378"/>
    </ligand>
</feature>
<evidence type="ECO:0000256" key="2">
    <source>
        <dbReference type="ARBA" id="ARBA00022448"/>
    </source>
</evidence>
<dbReference type="Proteomes" id="UP000053331">
    <property type="component" value="Unassembled WGS sequence"/>
</dbReference>
<dbReference type="InterPro" id="IPR008972">
    <property type="entry name" value="Cupredoxin"/>
</dbReference>
<feature type="binding site" evidence="7">
    <location>
        <position position="127"/>
    </location>
    <ligand>
        <name>Cu cation</name>
        <dbReference type="ChEBI" id="CHEBI:23378"/>
    </ligand>
</feature>
<evidence type="ECO:0000259" key="8">
    <source>
        <dbReference type="Pfam" id="PF00127"/>
    </source>
</evidence>
<accession>A0A0F8D4H5</accession>
<dbReference type="PRINTS" id="PR00157">
    <property type="entry name" value="PLASTOCYANIN"/>
</dbReference>
<keyword evidence="4" id="KW-0249">Electron transport</keyword>
<feature type="binding site" evidence="7">
    <location>
        <position position="122"/>
    </location>
    <ligand>
        <name>Cu cation</name>
        <dbReference type="ChEBI" id="CHEBI:23378"/>
    </ligand>
</feature>
<feature type="domain" description="Blue (type 1) copper" evidence="8">
    <location>
        <begin position="53"/>
        <end position="133"/>
    </location>
</feature>
<evidence type="ECO:0000256" key="7">
    <source>
        <dbReference type="PIRSR" id="PIRSR602387-1"/>
    </source>
</evidence>
<keyword evidence="5 7" id="KW-0186">Copper</keyword>
<sequence>MTDRTRRATLAAVGTVAAASLAGCADAVLPGGDENDPEPADRTGEERVTVAVGADAGFVFAPANLVVDAGATVVWEWTGAGGAHNVVEKSGVFESELTGEEGHTFEHAFAEAGVFEYVCTPHQTRGMEGRIEVVEGD</sequence>
<keyword evidence="10" id="KW-1185">Reference proteome</keyword>
<dbReference type="PANTHER" id="PTHR34192">
    <property type="entry name" value="PLASTOCYANIN MAJOR ISOFORM, CHLOROPLASTIC-RELATED"/>
    <property type="match status" value="1"/>
</dbReference>
<dbReference type="InterPro" id="IPR000923">
    <property type="entry name" value="BlueCu_1"/>
</dbReference>
<dbReference type="InterPro" id="IPR002387">
    <property type="entry name" value="Plastocyanin"/>
</dbReference>
<organism evidence="9 10">
    <name type="scientific">Halorubrum saccharovorum</name>
    <dbReference type="NCBI Taxonomy" id="2248"/>
    <lineage>
        <taxon>Archaea</taxon>
        <taxon>Methanobacteriati</taxon>
        <taxon>Methanobacteriota</taxon>
        <taxon>Stenosarchaea group</taxon>
        <taxon>Halobacteria</taxon>
        <taxon>Halobacteriales</taxon>
        <taxon>Haloferacaceae</taxon>
        <taxon>Halorubrum</taxon>
    </lineage>
</organism>
<keyword evidence="3 7" id="KW-0479">Metal-binding</keyword>
<dbReference type="PROSITE" id="PS51318">
    <property type="entry name" value="TAT"/>
    <property type="match status" value="1"/>
</dbReference>
<proteinExistence type="predicted"/>
<evidence type="ECO:0000256" key="4">
    <source>
        <dbReference type="ARBA" id="ARBA00022982"/>
    </source>
</evidence>